<dbReference type="Gene3D" id="3.40.1260.10">
    <property type="entry name" value="DsrEFH-like"/>
    <property type="match status" value="1"/>
</dbReference>
<reference evidence="2 4" key="1">
    <citation type="submission" date="2022-07" db="EMBL/GenBank/DDBJ databases">
        <authorList>
            <person name="Criscuolo A."/>
        </authorList>
    </citation>
    <scope>NUCLEOTIDE SEQUENCE</scope>
    <source>
        <strain evidence="4">CIP 111951</strain>
        <strain evidence="2">CIP111854</strain>
        <strain evidence="1">CIP111951</strain>
    </source>
</reference>
<name>A0A9W4QZN4_9GAMM</name>
<evidence type="ECO:0000313" key="1">
    <source>
        <dbReference type="EMBL" id="CAH9060335.1"/>
    </source>
</evidence>
<dbReference type="RefSeq" id="WP_261593451.1">
    <property type="nucleotide sequence ID" value="NZ_CAMAPC010000010.1"/>
</dbReference>
<proteinExistence type="predicted"/>
<comment type="caution">
    <text evidence="2">The sequence shown here is derived from an EMBL/GenBank/DDBJ whole genome shotgun (WGS) entry which is preliminary data.</text>
</comment>
<gene>
    <name evidence="2" type="ORF">PSECIP111854_02619</name>
    <name evidence="1" type="ORF">PSECIP111951_02259</name>
</gene>
<evidence type="ECO:0000313" key="4">
    <source>
        <dbReference type="Proteomes" id="UP001152485"/>
    </source>
</evidence>
<dbReference type="AlphaFoldDB" id="A0A9W4QZN4"/>
<keyword evidence="3" id="KW-1185">Reference proteome</keyword>
<dbReference type="EMBL" id="CAMAPD010000010">
    <property type="protein sequence ID" value="CAH9060335.1"/>
    <property type="molecule type" value="Genomic_DNA"/>
</dbReference>
<dbReference type="Proteomes" id="UP001152485">
    <property type="component" value="Unassembled WGS sequence"/>
</dbReference>
<dbReference type="Proteomes" id="UP001152467">
    <property type="component" value="Unassembled WGS sequence"/>
</dbReference>
<protein>
    <recommendedName>
        <fullName evidence="5">tRNA 2-thiouridine-synthesizing protein</fullName>
    </recommendedName>
</protein>
<organism evidence="2 3">
    <name type="scientific">Pseudoalteromonas holothuriae</name>
    <dbReference type="NCBI Taxonomy" id="2963714"/>
    <lineage>
        <taxon>Bacteria</taxon>
        <taxon>Pseudomonadati</taxon>
        <taxon>Pseudomonadota</taxon>
        <taxon>Gammaproteobacteria</taxon>
        <taxon>Alteromonadales</taxon>
        <taxon>Pseudoalteromonadaceae</taxon>
        <taxon>Pseudoalteromonas</taxon>
    </lineage>
</organism>
<sequence>MTLETVHLLAKPAAYYQNLNLEHLITNEDVIVLIGDACYDHQRYSELPGQHFMLTNCAVARGIIPKNKINLISDIKWVELIDNAKKSISW</sequence>
<evidence type="ECO:0000313" key="3">
    <source>
        <dbReference type="Proteomes" id="UP001152467"/>
    </source>
</evidence>
<dbReference type="EMBL" id="CAMAPC010000010">
    <property type="protein sequence ID" value="CAH9060509.1"/>
    <property type="molecule type" value="Genomic_DNA"/>
</dbReference>
<evidence type="ECO:0000313" key="2">
    <source>
        <dbReference type="EMBL" id="CAH9060509.1"/>
    </source>
</evidence>
<accession>A0A9W4QZN4</accession>
<dbReference type="InterPro" id="IPR027396">
    <property type="entry name" value="DsrEFH-like"/>
</dbReference>
<dbReference type="SUPFAM" id="SSF75169">
    <property type="entry name" value="DsrEFH-like"/>
    <property type="match status" value="1"/>
</dbReference>
<evidence type="ECO:0008006" key="5">
    <source>
        <dbReference type="Google" id="ProtNLM"/>
    </source>
</evidence>